<gene>
    <name evidence="2" type="ORF">Uis1B_0528</name>
</gene>
<proteinExistence type="predicted"/>
<keyword evidence="3" id="KW-1185">Reference proteome</keyword>
<evidence type="ECO:0000313" key="2">
    <source>
        <dbReference type="EMBL" id="PLS31537.1"/>
    </source>
</evidence>
<dbReference type="RefSeq" id="WP_165782698.1">
    <property type="nucleotide sequence ID" value="NZ_NMWU01000008.1"/>
</dbReference>
<comment type="caution">
    <text evidence="2">The sequence shown here is derived from an EMBL/GenBank/DDBJ whole genome shotgun (WGS) entry which is preliminary data.</text>
</comment>
<evidence type="ECO:0000256" key="1">
    <source>
        <dbReference type="SAM" id="MobiDB-lite"/>
    </source>
</evidence>
<feature type="compositionally biased region" description="Polar residues" evidence="1">
    <location>
        <begin position="162"/>
        <end position="174"/>
    </location>
</feature>
<reference evidence="2 3" key="1">
    <citation type="submission" date="2017-07" db="EMBL/GenBank/DDBJ databases">
        <title>Bifidobacterium novel species.</title>
        <authorList>
            <person name="Lugli G.A."/>
            <person name="Milani C."/>
            <person name="Duranti S."/>
            <person name="Mangifesta M."/>
        </authorList>
    </citation>
    <scope>NUCLEOTIDE SEQUENCE [LARGE SCALE GENOMIC DNA]</scope>
    <source>
        <strain evidence="3">Uis1B</strain>
    </source>
</reference>
<feature type="region of interest" description="Disordered" evidence="1">
    <location>
        <begin position="151"/>
        <end position="182"/>
    </location>
</feature>
<dbReference type="EMBL" id="NMWU01000008">
    <property type="protein sequence ID" value="PLS31537.1"/>
    <property type="molecule type" value="Genomic_DNA"/>
</dbReference>
<protein>
    <submittedName>
        <fullName evidence="2">Uncharacterized protein</fullName>
    </submittedName>
</protein>
<dbReference type="AlphaFoldDB" id="A0A2N5JBE7"/>
<sequence>MNNDMQLNIRIKKMFEHDSNSMSHKEWDTLEDQSNSLVDEYGWDAVRQAFFHYVQTECKTIEDVTKAIDLFEGFDWQSKTIPDPYEFLGYLYYRVGFENAPYKAACALDDLCISILPASGYPEANIYYHPYYAAEADPKMIAAVERWRQREANEDDCDTRTDTASPSREPQPHTNPDHKERQ</sequence>
<name>A0A2N5JBE7_9BIFI</name>
<accession>A0A2N5JBE7</accession>
<organism evidence="2 3">
    <name type="scientific">Bifidobacterium margollesii</name>
    <dbReference type="NCBI Taxonomy" id="2020964"/>
    <lineage>
        <taxon>Bacteria</taxon>
        <taxon>Bacillati</taxon>
        <taxon>Actinomycetota</taxon>
        <taxon>Actinomycetes</taxon>
        <taxon>Bifidobacteriales</taxon>
        <taxon>Bifidobacteriaceae</taxon>
        <taxon>Bifidobacterium</taxon>
    </lineage>
</organism>
<evidence type="ECO:0000313" key="3">
    <source>
        <dbReference type="Proteomes" id="UP000235050"/>
    </source>
</evidence>
<dbReference type="Proteomes" id="UP000235050">
    <property type="component" value="Unassembled WGS sequence"/>
</dbReference>